<comment type="caution">
    <text evidence="2">The sequence shown here is derived from an EMBL/GenBank/DDBJ whole genome shotgun (WGS) entry which is preliminary data.</text>
</comment>
<evidence type="ECO:0000313" key="3">
    <source>
        <dbReference type="Proteomes" id="UP000583800"/>
    </source>
</evidence>
<dbReference type="AlphaFoldDB" id="A0A7X0BZL6"/>
<reference evidence="2 3" key="1">
    <citation type="submission" date="2020-08" db="EMBL/GenBank/DDBJ databases">
        <title>Sequencing the genomes of 1000 actinobacteria strains.</title>
        <authorList>
            <person name="Klenk H.-P."/>
        </authorList>
    </citation>
    <scope>NUCLEOTIDE SEQUENCE [LARGE SCALE GENOMIC DNA]</scope>
    <source>
        <strain evidence="2 3">DSM 45913</strain>
    </source>
</reference>
<dbReference type="InterPro" id="IPR018723">
    <property type="entry name" value="DUF2254_membrane"/>
</dbReference>
<feature type="transmembrane region" description="Helical" evidence="1">
    <location>
        <begin position="159"/>
        <end position="185"/>
    </location>
</feature>
<evidence type="ECO:0000256" key="1">
    <source>
        <dbReference type="SAM" id="Phobius"/>
    </source>
</evidence>
<accession>A0A7X0BZL6</accession>
<keyword evidence="1" id="KW-0472">Membrane</keyword>
<dbReference type="EMBL" id="JACHJB010000001">
    <property type="protein sequence ID" value="MBB6345849.1"/>
    <property type="molecule type" value="Genomic_DNA"/>
</dbReference>
<keyword evidence="1" id="KW-0812">Transmembrane</keyword>
<keyword evidence="3" id="KW-1185">Reference proteome</keyword>
<feature type="transmembrane region" description="Helical" evidence="1">
    <location>
        <begin position="37"/>
        <end position="58"/>
    </location>
</feature>
<sequence>MIKRSLRTIVEGTGSPMGPSDLGGRLIVLRDTLRTQLWLLPSVGVGLALGLGVGLPQLDARIGRDLPPWMTGYLFGGGASAARTVLGAIAGSLITVTSLTFSMTLVTLQLASSQFSPRLLRTFARDRFVQATLALFLATFIYALTVLRTIRSAGESREVFVPQIAVTTGFVLALVSVLALVLFLAHLARELRAETTLLRVHGEANETIRRVLPPRRFESVDVRPVSPPPEAVPLPAGASGFVLRMDESSLLSAAVEADVVLLIDCCPGSLLVAGTPMGAGWPRAATSFDADIELRLTRQVARAIRTGPERTAAHDVTYGLRQLIDVAVKALSPGINDPTTAVHALGHVSVLLCDLAGRQLGPRPLRDERGRVRVMLYQPNLADLLTMTLAQPLHYGAHDSAVLAQMFFLLRDLAWCATSDQRPAIAHQLEVLRAEAAGRQFGSREMARFDMLSKQVEQALAGRWTPAWTPS</sequence>
<dbReference type="RefSeq" id="WP_221495843.1">
    <property type="nucleotide sequence ID" value="NZ_JACHJB010000001.1"/>
</dbReference>
<feature type="transmembrane region" description="Helical" evidence="1">
    <location>
        <begin position="128"/>
        <end position="147"/>
    </location>
</feature>
<evidence type="ECO:0000313" key="2">
    <source>
        <dbReference type="EMBL" id="MBB6345849.1"/>
    </source>
</evidence>
<organism evidence="2 3">
    <name type="scientific">Nonomuraea muscovyensis</name>
    <dbReference type="NCBI Taxonomy" id="1124761"/>
    <lineage>
        <taxon>Bacteria</taxon>
        <taxon>Bacillati</taxon>
        <taxon>Actinomycetota</taxon>
        <taxon>Actinomycetes</taxon>
        <taxon>Streptosporangiales</taxon>
        <taxon>Streptosporangiaceae</taxon>
        <taxon>Nonomuraea</taxon>
    </lineage>
</organism>
<protein>
    <submittedName>
        <fullName evidence="2">Putative membrane protein</fullName>
    </submittedName>
</protein>
<keyword evidence="1" id="KW-1133">Transmembrane helix</keyword>
<feature type="transmembrane region" description="Helical" evidence="1">
    <location>
        <begin position="85"/>
        <end position="108"/>
    </location>
</feature>
<dbReference type="Pfam" id="PF10011">
    <property type="entry name" value="DUF2254"/>
    <property type="match status" value="1"/>
</dbReference>
<name>A0A7X0BZL6_9ACTN</name>
<gene>
    <name evidence="2" type="ORF">FHU36_002358</name>
</gene>
<proteinExistence type="predicted"/>
<dbReference type="Proteomes" id="UP000583800">
    <property type="component" value="Unassembled WGS sequence"/>
</dbReference>